<dbReference type="PANTHER" id="PTHR44196">
    <property type="entry name" value="DEHYDROGENASE/REDUCTASE SDR FAMILY MEMBER 7B"/>
    <property type="match status" value="1"/>
</dbReference>
<evidence type="ECO:0000256" key="1">
    <source>
        <dbReference type="ARBA" id="ARBA00006484"/>
    </source>
</evidence>
<dbReference type="EMBL" id="JBHUOZ010000001">
    <property type="protein sequence ID" value="MFD2918731.1"/>
    <property type="molecule type" value="Genomic_DNA"/>
</dbReference>
<dbReference type="PANTHER" id="PTHR44196:SF2">
    <property type="entry name" value="SHORT-CHAIN DEHYDROGENASE-RELATED"/>
    <property type="match status" value="1"/>
</dbReference>
<dbReference type="PRINTS" id="PR00080">
    <property type="entry name" value="SDRFAMILY"/>
</dbReference>
<dbReference type="Pfam" id="PF00106">
    <property type="entry name" value="adh_short"/>
    <property type="match status" value="1"/>
</dbReference>
<proteinExistence type="inferred from homology"/>
<comment type="caution">
    <text evidence="4">The sequence shown here is derived from an EMBL/GenBank/DDBJ whole genome shotgun (WGS) entry which is preliminary data.</text>
</comment>
<dbReference type="RefSeq" id="WP_386095208.1">
    <property type="nucleotide sequence ID" value="NZ_JBHUOZ010000001.1"/>
</dbReference>
<evidence type="ECO:0000256" key="3">
    <source>
        <dbReference type="RuleBase" id="RU000363"/>
    </source>
</evidence>
<dbReference type="InterPro" id="IPR002347">
    <property type="entry name" value="SDR_fam"/>
</dbReference>
<evidence type="ECO:0000313" key="5">
    <source>
        <dbReference type="Proteomes" id="UP001597511"/>
    </source>
</evidence>
<dbReference type="Proteomes" id="UP001597511">
    <property type="component" value="Unassembled WGS sequence"/>
</dbReference>
<dbReference type="SUPFAM" id="SSF51735">
    <property type="entry name" value="NAD(P)-binding Rossmann-fold domains"/>
    <property type="match status" value="1"/>
</dbReference>
<dbReference type="InterPro" id="IPR036291">
    <property type="entry name" value="NAD(P)-bd_dom_sf"/>
</dbReference>
<keyword evidence="5" id="KW-1185">Reference proteome</keyword>
<comment type="similarity">
    <text evidence="1 3">Belongs to the short-chain dehydrogenases/reductases (SDR) family.</text>
</comment>
<sequence>MHKEKKYTVITGASSGLGKAFVLACAQRGHNVIMIALPGSPAQAIADDIMAIYPVDVQVYLFDLTDETALKNQVQDIAANYAVDFLINNVGIGGTASFVSSSLEAIDKILLLNVRCTTLMTKLLLPSLTVNSKSYIINIASIAAFTPIAYKTVYPASKAFIASFSLGLQYELAELGVQVSVVYPGPIMTNSDTSGRLIKQGLKATLGLKSTDYIANMAINKTLAGKSIIVPGRFNRFNYYLTRFLPTKTKIGLISKTVKKEIQQL</sequence>
<dbReference type="GO" id="GO:0016491">
    <property type="term" value="F:oxidoreductase activity"/>
    <property type="evidence" value="ECO:0007669"/>
    <property type="project" value="UniProtKB-KW"/>
</dbReference>
<name>A0ABW6A1L0_9BACT</name>
<reference evidence="5" key="1">
    <citation type="journal article" date="2019" name="Int. J. Syst. Evol. Microbiol.">
        <title>The Global Catalogue of Microorganisms (GCM) 10K type strain sequencing project: providing services to taxonomists for standard genome sequencing and annotation.</title>
        <authorList>
            <consortium name="The Broad Institute Genomics Platform"/>
            <consortium name="The Broad Institute Genome Sequencing Center for Infectious Disease"/>
            <person name="Wu L."/>
            <person name="Ma J."/>
        </authorList>
    </citation>
    <scope>NUCLEOTIDE SEQUENCE [LARGE SCALE GENOMIC DNA]</scope>
    <source>
        <strain evidence="5">KCTC 23299</strain>
    </source>
</reference>
<dbReference type="Gene3D" id="3.40.50.720">
    <property type="entry name" value="NAD(P)-binding Rossmann-like Domain"/>
    <property type="match status" value="1"/>
</dbReference>
<dbReference type="PIRSF" id="PIRSF000126">
    <property type="entry name" value="11-beta-HSD1"/>
    <property type="match status" value="1"/>
</dbReference>
<dbReference type="PROSITE" id="PS00061">
    <property type="entry name" value="ADH_SHORT"/>
    <property type="match status" value="1"/>
</dbReference>
<gene>
    <name evidence="4" type="ORF">ACFS6H_03350</name>
</gene>
<organism evidence="4 5">
    <name type="scientific">Terrimonas rubra</name>
    <dbReference type="NCBI Taxonomy" id="1035890"/>
    <lineage>
        <taxon>Bacteria</taxon>
        <taxon>Pseudomonadati</taxon>
        <taxon>Bacteroidota</taxon>
        <taxon>Chitinophagia</taxon>
        <taxon>Chitinophagales</taxon>
        <taxon>Chitinophagaceae</taxon>
        <taxon>Terrimonas</taxon>
    </lineage>
</organism>
<dbReference type="InterPro" id="IPR020904">
    <property type="entry name" value="Sc_DH/Rdtase_CS"/>
</dbReference>
<keyword evidence="2 4" id="KW-0560">Oxidoreductase</keyword>
<dbReference type="PRINTS" id="PR00081">
    <property type="entry name" value="GDHRDH"/>
</dbReference>
<dbReference type="CDD" id="cd05233">
    <property type="entry name" value="SDR_c"/>
    <property type="match status" value="1"/>
</dbReference>
<evidence type="ECO:0000256" key="2">
    <source>
        <dbReference type="ARBA" id="ARBA00023002"/>
    </source>
</evidence>
<dbReference type="EC" id="1.-.-.-" evidence="4"/>
<accession>A0ABW6A1L0</accession>
<protein>
    <submittedName>
        <fullName evidence="4">SDR family NAD(P)-dependent oxidoreductase</fullName>
        <ecNumber evidence="4">1.-.-.-</ecNumber>
    </submittedName>
</protein>
<evidence type="ECO:0000313" key="4">
    <source>
        <dbReference type="EMBL" id="MFD2918731.1"/>
    </source>
</evidence>